<accession>A0A3B0VWA2</accession>
<proteinExistence type="predicted"/>
<dbReference type="Pfam" id="PF20112">
    <property type="entry name" value="DUF6502"/>
    <property type="match status" value="1"/>
</dbReference>
<dbReference type="InterPro" id="IPR045445">
    <property type="entry name" value="DUF6502"/>
</dbReference>
<protein>
    <submittedName>
        <fullName evidence="1">Uncharacterized protein</fullName>
    </submittedName>
</protein>
<reference evidence="1" key="1">
    <citation type="submission" date="2018-06" db="EMBL/GenBank/DDBJ databases">
        <authorList>
            <person name="Zhirakovskaya E."/>
        </authorList>
    </citation>
    <scope>NUCLEOTIDE SEQUENCE</scope>
</reference>
<evidence type="ECO:0000313" key="1">
    <source>
        <dbReference type="EMBL" id="VAW44443.1"/>
    </source>
</evidence>
<gene>
    <name evidence="1" type="ORF">MNBD_GAMMA02-430</name>
</gene>
<sequence>MKVKQKNAQHNLSFNSYWLEFVKTCLRPLVRILVKHKVEFKSVNNLLRELYVEEGESYIQTNTSNSRGKISSIAHQTGLDRREVSALLKSKNSSANTEVARSREGNILDHWVSNPLFCDEQGNPVALKRSGNGLSFEVLTQRFGKNISHGPILESLIEANCVEIIDGKVHLVSKAFTPNEPVSMAKIEIAANSIKRLTSTIAHNFDHEDDTSFQRNLFSIKIPELHIPAFRSDVSSMMKELYKTTIVPQFEEIENKYASITVPKNHCRIGIGFFYFDENNATDKKYTERNKS</sequence>
<dbReference type="AlphaFoldDB" id="A0A3B0VWA2"/>
<organism evidence="1">
    <name type="scientific">hydrothermal vent metagenome</name>
    <dbReference type="NCBI Taxonomy" id="652676"/>
    <lineage>
        <taxon>unclassified sequences</taxon>
        <taxon>metagenomes</taxon>
        <taxon>ecological metagenomes</taxon>
    </lineage>
</organism>
<dbReference type="EMBL" id="UOFA01000117">
    <property type="protein sequence ID" value="VAW44443.1"/>
    <property type="molecule type" value="Genomic_DNA"/>
</dbReference>
<name>A0A3B0VWA2_9ZZZZ</name>